<evidence type="ECO:0000256" key="1">
    <source>
        <dbReference type="ARBA" id="ARBA00022649"/>
    </source>
</evidence>
<dbReference type="SUPFAM" id="SSF88723">
    <property type="entry name" value="PIN domain-like"/>
    <property type="match status" value="1"/>
</dbReference>
<dbReference type="GO" id="GO:0004540">
    <property type="term" value="F:RNA nuclease activity"/>
    <property type="evidence" value="ECO:0007669"/>
    <property type="project" value="InterPro"/>
</dbReference>
<dbReference type="EC" id="3.1.-.-" evidence="6"/>
<dbReference type="Gene3D" id="3.40.50.1010">
    <property type="entry name" value="5'-nuclease"/>
    <property type="match status" value="1"/>
</dbReference>
<reference evidence="8" key="1">
    <citation type="submission" date="2024-07" db="EMBL/GenBank/DDBJ databases">
        <authorList>
            <person name="Yu S.T."/>
        </authorList>
    </citation>
    <scope>NUCLEOTIDE SEQUENCE</scope>
    <source>
        <strain evidence="8">R08</strain>
    </source>
</reference>
<evidence type="ECO:0000256" key="4">
    <source>
        <dbReference type="ARBA" id="ARBA00022801"/>
    </source>
</evidence>
<dbReference type="GO" id="GO:0000287">
    <property type="term" value="F:magnesium ion binding"/>
    <property type="evidence" value="ECO:0007669"/>
    <property type="project" value="UniProtKB-UniRule"/>
</dbReference>
<keyword evidence="6" id="KW-0800">Toxin</keyword>
<evidence type="ECO:0000256" key="5">
    <source>
        <dbReference type="ARBA" id="ARBA00022842"/>
    </source>
</evidence>
<feature type="binding site" evidence="6">
    <location>
        <position position="7"/>
    </location>
    <ligand>
        <name>Mg(2+)</name>
        <dbReference type="ChEBI" id="CHEBI:18420"/>
    </ligand>
</feature>
<comment type="cofactor">
    <cofactor evidence="6">
        <name>Mg(2+)</name>
        <dbReference type="ChEBI" id="CHEBI:18420"/>
    </cofactor>
</comment>
<dbReference type="GO" id="GO:0016787">
    <property type="term" value="F:hydrolase activity"/>
    <property type="evidence" value="ECO:0007669"/>
    <property type="project" value="UniProtKB-KW"/>
</dbReference>
<dbReference type="InterPro" id="IPR029060">
    <property type="entry name" value="PIN-like_dom_sf"/>
</dbReference>
<organism evidence="8">
    <name type="scientific">Streptomyces sp. R08</name>
    <dbReference type="NCBI Taxonomy" id="3238624"/>
    <lineage>
        <taxon>Bacteria</taxon>
        <taxon>Bacillati</taxon>
        <taxon>Actinomycetota</taxon>
        <taxon>Actinomycetes</taxon>
        <taxon>Kitasatosporales</taxon>
        <taxon>Streptomycetaceae</taxon>
        <taxon>Streptomyces</taxon>
    </lineage>
</organism>
<feature type="domain" description="PIN" evidence="7">
    <location>
        <begin position="5"/>
        <end position="125"/>
    </location>
</feature>
<evidence type="ECO:0000313" key="8">
    <source>
        <dbReference type="EMBL" id="XDQ00630.1"/>
    </source>
</evidence>
<dbReference type="AlphaFoldDB" id="A0AB39M3H4"/>
<dbReference type="RefSeq" id="WP_369187317.1">
    <property type="nucleotide sequence ID" value="NZ_CP163431.1"/>
</dbReference>
<dbReference type="InterPro" id="IPR022907">
    <property type="entry name" value="VapC_family"/>
</dbReference>
<dbReference type="EMBL" id="CP163431">
    <property type="protein sequence ID" value="XDQ00630.1"/>
    <property type="molecule type" value="Genomic_DNA"/>
</dbReference>
<gene>
    <name evidence="6" type="primary">vapC</name>
    <name evidence="8" type="ORF">AB5J58_10780</name>
</gene>
<dbReference type="GO" id="GO:0090729">
    <property type="term" value="F:toxin activity"/>
    <property type="evidence" value="ECO:0007669"/>
    <property type="project" value="UniProtKB-KW"/>
</dbReference>
<keyword evidence="4 6" id="KW-0378">Hydrolase</keyword>
<dbReference type="InterPro" id="IPR002716">
    <property type="entry name" value="PIN_dom"/>
</dbReference>
<accession>A0AB39M3H4</accession>
<evidence type="ECO:0000256" key="2">
    <source>
        <dbReference type="ARBA" id="ARBA00022722"/>
    </source>
</evidence>
<evidence type="ECO:0000256" key="6">
    <source>
        <dbReference type="HAMAP-Rule" id="MF_00265"/>
    </source>
</evidence>
<dbReference type="Pfam" id="PF01850">
    <property type="entry name" value="PIN"/>
    <property type="match status" value="1"/>
</dbReference>
<protein>
    <recommendedName>
        <fullName evidence="6">Ribonuclease VapC</fullName>
        <shortName evidence="6">RNase VapC</shortName>
        <ecNumber evidence="6">3.1.-.-</ecNumber>
    </recommendedName>
    <alternativeName>
        <fullName evidence="6">Toxin VapC</fullName>
    </alternativeName>
</protein>
<comment type="function">
    <text evidence="6">Toxic component of a toxin-antitoxin (TA) system. An RNase.</text>
</comment>
<evidence type="ECO:0000256" key="3">
    <source>
        <dbReference type="ARBA" id="ARBA00022723"/>
    </source>
</evidence>
<keyword evidence="3 6" id="KW-0479">Metal-binding</keyword>
<feature type="binding site" evidence="6">
    <location>
        <position position="97"/>
    </location>
    <ligand>
        <name>Mg(2+)</name>
        <dbReference type="ChEBI" id="CHEBI:18420"/>
    </ligand>
</feature>
<keyword evidence="2 6" id="KW-0540">Nuclease</keyword>
<proteinExistence type="inferred from homology"/>
<comment type="similarity">
    <text evidence="6">Belongs to the PINc/VapC protein family.</text>
</comment>
<sequence>MTLLYLDASAIAKLLRTEAETPALEQWIGQHGGMRRVVTCDLAQTELRRLLHRLGADEVERSAAEALLNSVARVRLTPELMAEAGDLAPNTSLRSLDAIHAVAALKLGHGVSWFVTYDKRQGEAAADAGLAVVSPH</sequence>
<dbReference type="HAMAP" id="MF_00265">
    <property type="entry name" value="VapC_Nob1"/>
    <property type="match status" value="1"/>
</dbReference>
<keyword evidence="5 6" id="KW-0460">Magnesium</keyword>
<keyword evidence="1 6" id="KW-1277">Toxin-antitoxin system</keyword>
<name>A0AB39M3H4_9ACTN</name>
<evidence type="ECO:0000259" key="7">
    <source>
        <dbReference type="Pfam" id="PF01850"/>
    </source>
</evidence>
<dbReference type="CDD" id="cd09874">
    <property type="entry name" value="PIN_MT3492-like"/>
    <property type="match status" value="1"/>
</dbReference>